<dbReference type="Gene3D" id="1.10.10.60">
    <property type="entry name" value="Homeodomain-like"/>
    <property type="match status" value="1"/>
</dbReference>
<comment type="function">
    <text evidence="8">Component of the SWR1 complex which mediates the ATP-dependent exchange of histone H2A for the H2A variant HZT1 leading to transcriptional regulation of selected genes by chromatin remodeling. Component of the NuA4 histone acetyltransferase complex which is involved in transcriptional activation of selected genes principally by acetylation of nucleosomal histone H4 and H2A. The NuA4 complex is also involved in DNA repair.</text>
</comment>
<evidence type="ECO:0000256" key="1">
    <source>
        <dbReference type="ARBA" id="ARBA00004123"/>
    </source>
</evidence>
<keyword evidence="6" id="KW-0804">Transcription</keyword>
<feature type="domain" description="Myb-like" evidence="11">
    <location>
        <begin position="80"/>
        <end position="132"/>
    </location>
</feature>
<keyword evidence="13" id="KW-1185">Reference proteome</keyword>
<evidence type="ECO:0000256" key="9">
    <source>
        <dbReference type="SAM" id="Coils"/>
    </source>
</evidence>
<dbReference type="PANTHER" id="PTHR12855">
    <property type="entry name" value="DNA METHYLTRANSFERASE 1-ASSOCIATED PROTEIN 1 FAMILY MEMBER"/>
    <property type="match status" value="1"/>
</dbReference>
<evidence type="ECO:0000313" key="13">
    <source>
        <dbReference type="Proteomes" id="UP000193642"/>
    </source>
</evidence>
<name>A0A1Y2C5K1_9FUNG</name>
<dbReference type="GO" id="GO:0006338">
    <property type="term" value="P:chromatin remodeling"/>
    <property type="evidence" value="ECO:0007669"/>
    <property type="project" value="InterPro"/>
</dbReference>
<evidence type="ECO:0000256" key="8">
    <source>
        <dbReference type="ARBA" id="ARBA00025264"/>
    </source>
</evidence>
<evidence type="ECO:0000256" key="3">
    <source>
        <dbReference type="ARBA" id="ARBA00019132"/>
    </source>
</evidence>
<reference evidence="12 13" key="1">
    <citation type="submission" date="2016-07" db="EMBL/GenBank/DDBJ databases">
        <title>Pervasive Adenine N6-methylation of Active Genes in Fungi.</title>
        <authorList>
            <consortium name="DOE Joint Genome Institute"/>
            <person name="Mondo S.J."/>
            <person name="Dannebaum R.O."/>
            <person name="Kuo R.C."/>
            <person name="Labutti K."/>
            <person name="Haridas S."/>
            <person name="Kuo A."/>
            <person name="Salamov A."/>
            <person name="Ahrendt S.R."/>
            <person name="Lipzen A."/>
            <person name="Sullivan W."/>
            <person name="Andreopoulos W.B."/>
            <person name="Clum A."/>
            <person name="Lindquist E."/>
            <person name="Daum C."/>
            <person name="Ramamoorthy G.K."/>
            <person name="Gryganskyi A."/>
            <person name="Culley D."/>
            <person name="Magnuson J.K."/>
            <person name="James T.Y."/>
            <person name="O'Malley M.A."/>
            <person name="Stajich J.E."/>
            <person name="Spatafora J.W."/>
            <person name="Visel A."/>
            <person name="Grigoriev I.V."/>
        </authorList>
    </citation>
    <scope>NUCLEOTIDE SEQUENCE [LARGE SCALE GENOMIC DNA]</scope>
    <source>
        <strain evidence="12 13">JEL800</strain>
    </source>
</reference>
<evidence type="ECO:0000256" key="4">
    <source>
        <dbReference type="ARBA" id="ARBA00022853"/>
    </source>
</evidence>
<dbReference type="GO" id="GO:0000122">
    <property type="term" value="P:negative regulation of transcription by RNA polymerase II"/>
    <property type="evidence" value="ECO:0007669"/>
    <property type="project" value="TreeGrafter"/>
</dbReference>
<dbReference type="GO" id="GO:0000812">
    <property type="term" value="C:Swr1 complex"/>
    <property type="evidence" value="ECO:0007669"/>
    <property type="project" value="TreeGrafter"/>
</dbReference>
<dbReference type="GO" id="GO:0006281">
    <property type="term" value="P:DNA repair"/>
    <property type="evidence" value="ECO:0007669"/>
    <property type="project" value="InterPro"/>
</dbReference>
<dbReference type="AlphaFoldDB" id="A0A1Y2C5K1"/>
<dbReference type="Proteomes" id="UP000193642">
    <property type="component" value="Unassembled WGS sequence"/>
</dbReference>
<dbReference type="InterPro" id="IPR027109">
    <property type="entry name" value="Swc4/Dmap1"/>
</dbReference>
<feature type="region of interest" description="Disordered" evidence="10">
    <location>
        <begin position="372"/>
        <end position="398"/>
    </location>
</feature>
<comment type="subcellular location">
    <subcellularLocation>
        <location evidence="1">Nucleus</location>
    </subcellularLocation>
</comment>
<dbReference type="PANTHER" id="PTHR12855:SF10">
    <property type="entry name" value="DNA METHYLTRANSFERASE 1-ASSOCIATED PROTEIN 1"/>
    <property type="match status" value="1"/>
</dbReference>
<evidence type="ECO:0000259" key="11">
    <source>
        <dbReference type="SMART" id="SM00717"/>
    </source>
</evidence>
<dbReference type="OrthoDB" id="19740at2759"/>
<accession>A0A1Y2C5K1</accession>
<dbReference type="InterPro" id="IPR008468">
    <property type="entry name" value="DMAP1"/>
</dbReference>
<protein>
    <recommendedName>
        <fullName evidence="3">SWR1-complex protein 4</fullName>
    </recommendedName>
</protein>
<dbReference type="GO" id="GO:0003714">
    <property type="term" value="F:transcription corepressor activity"/>
    <property type="evidence" value="ECO:0007669"/>
    <property type="project" value="TreeGrafter"/>
</dbReference>
<dbReference type="InterPro" id="IPR032563">
    <property type="entry name" value="DAMP1_SANT-like"/>
</dbReference>
<dbReference type="InterPro" id="IPR001005">
    <property type="entry name" value="SANT/Myb"/>
</dbReference>
<evidence type="ECO:0000256" key="6">
    <source>
        <dbReference type="ARBA" id="ARBA00023163"/>
    </source>
</evidence>
<keyword evidence="9" id="KW-0175">Coiled coil</keyword>
<dbReference type="GO" id="GO:0035267">
    <property type="term" value="C:NuA4 histone acetyltransferase complex"/>
    <property type="evidence" value="ECO:0007669"/>
    <property type="project" value="InterPro"/>
</dbReference>
<dbReference type="STRING" id="329046.A0A1Y2C5K1"/>
<evidence type="ECO:0000256" key="5">
    <source>
        <dbReference type="ARBA" id="ARBA00023015"/>
    </source>
</evidence>
<dbReference type="Pfam" id="PF16282">
    <property type="entry name" value="SANT_DAMP1_like"/>
    <property type="match status" value="1"/>
</dbReference>
<sequence length="398" mass="45705">MHPPPPPPLMFSDAFWATASSVSTKARTWRLVEATNPQRSDTLKLKHWKREDEADDVIRFQVPTQTIASYSDEEYVAHLQSPEWTKEETDHLFDLCRQFNLKFIVVADRYDIEGKVRTVEDLKERYYDVLGKLQIARSPVPLAQPVFKYDKERDIQRKKNLEALFNRPPEAIKEEEHLFHELKRRELHERKWACERDYLVKILSNHEVPNPLPLPIIPGAIAGGPFDPRKKVKRPDGIVPPDARKHRAPLLPQDSSSALAKKDLPPGAFLRSQKLVLPRASNLQSKFKELLDEFNLFNPPVFPTSAVCDVADEVRGNLLVLMDIKKSIERTEQEMVSLRERKRMLLAGEPVVPHRQNSSGMIDYMESGDEYDEAEARRRKKSGGFAAGGSVLKKARLH</sequence>
<gene>
    <name evidence="12" type="ORF">BCR33DRAFT_307681</name>
</gene>
<dbReference type="Pfam" id="PF05499">
    <property type="entry name" value="DMAP1"/>
    <property type="match status" value="1"/>
</dbReference>
<keyword evidence="7" id="KW-0539">Nucleus</keyword>
<comment type="caution">
    <text evidence="12">The sequence shown here is derived from an EMBL/GenBank/DDBJ whole genome shotgun (WGS) entry which is preliminary data.</text>
</comment>
<evidence type="ECO:0000256" key="2">
    <source>
        <dbReference type="ARBA" id="ARBA00006918"/>
    </source>
</evidence>
<feature type="coiled-coil region" evidence="9">
    <location>
        <begin position="321"/>
        <end position="348"/>
    </location>
</feature>
<evidence type="ECO:0000313" key="12">
    <source>
        <dbReference type="EMBL" id="ORY42320.1"/>
    </source>
</evidence>
<evidence type="ECO:0000256" key="7">
    <source>
        <dbReference type="ARBA" id="ARBA00023242"/>
    </source>
</evidence>
<keyword evidence="5" id="KW-0805">Transcription regulation</keyword>
<organism evidence="12 13">
    <name type="scientific">Rhizoclosmatium globosum</name>
    <dbReference type="NCBI Taxonomy" id="329046"/>
    <lineage>
        <taxon>Eukaryota</taxon>
        <taxon>Fungi</taxon>
        <taxon>Fungi incertae sedis</taxon>
        <taxon>Chytridiomycota</taxon>
        <taxon>Chytridiomycota incertae sedis</taxon>
        <taxon>Chytridiomycetes</taxon>
        <taxon>Chytridiales</taxon>
        <taxon>Chytriomycetaceae</taxon>
        <taxon>Rhizoclosmatium</taxon>
    </lineage>
</organism>
<keyword evidence="4" id="KW-0156">Chromatin regulator</keyword>
<proteinExistence type="inferred from homology"/>
<dbReference type="SMART" id="SM00717">
    <property type="entry name" value="SANT"/>
    <property type="match status" value="1"/>
</dbReference>
<comment type="similarity">
    <text evidence="2">Belongs to the SWC4 family.</text>
</comment>
<evidence type="ECO:0000256" key="10">
    <source>
        <dbReference type="SAM" id="MobiDB-lite"/>
    </source>
</evidence>
<dbReference type="FunFam" id="1.10.10.60:FF:000087">
    <property type="entry name" value="DNA methyltransferase 1-associated protein 1"/>
    <property type="match status" value="1"/>
</dbReference>
<dbReference type="EMBL" id="MCGO01000029">
    <property type="protein sequence ID" value="ORY42320.1"/>
    <property type="molecule type" value="Genomic_DNA"/>
</dbReference>